<accession>A0A9P5AU17</accession>
<feature type="compositionally biased region" description="Low complexity" evidence="1">
    <location>
        <begin position="274"/>
        <end position="345"/>
    </location>
</feature>
<feature type="domain" description="WSC" evidence="3">
    <location>
        <begin position="562"/>
        <end position="645"/>
    </location>
</feature>
<dbReference type="EMBL" id="PVQB02000041">
    <property type="protein sequence ID" value="KAF4344769.1"/>
    <property type="molecule type" value="Genomic_DNA"/>
</dbReference>
<reference evidence="4" key="2">
    <citation type="submission" date="2020-02" db="EMBL/GenBank/DDBJ databases">
        <title>Identification and distribution of gene clusters putatively required for synthesis of sphingolipid metabolism inhibitors in phylogenetically diverse species of the filamentous fungus Fusarium.</title>
        <authorList>
            <person name="Kim H.-S."/>
            <person name="Busman M."/>
            <person name="Brown D.W."/>
            <person name="Divon H."/>
            <person name="Uhlig S."/>
            <person name="Proctor R.H."/>
        </authorList>
    </citation>
    <scope>NUCLEOTIDE SEQUENCE</scope>
    <source>
        <strain evidence="4">NRRL 25174</strain>
    </source>
</reference>
<feature type="compositionally biased region" description="Basic and acidic residues" evidence="1">
    <location>
        <begin position="848"/>
        <end position="859"/>
    </location>
</feature>
<protein>
    <recommendedName>
        <fullName evidence="3">WSC domain-containing protein</fullName>
    </recommendedName>
</protein>
<feature type="compositionally biased region" description="Polar residues" evidence="1">
    <location>
        <begin position="440"/>
        <end position="477"/>
    </location>
</feature>
<dbReference type="OrthoDB" id="4850028at2759"/>
<dbReference type="Proteomes" id="UP000730481">
    <property type="component" value="Unassembled WGS sequence"/>
</dbReference>
<gene>
    <name evidence="4" type="ORF">FBEOM_1311</name>
</gene>
<name>A0A9P5AU17_9HYPO</name>
<dbReference type="Pfam" id="PF01822">
    <property type="entry name" value="WSC"/>
    <property type="match status" value="1"/>
</dbReference>
<evidence type="ECO:0000313" key="5">
    <source>
        <dbReference type="Proteomes" id="UP000730481"/>
    </source>
</evidence>
<feature type="compositionally biased region" description="Polar residues" evidence="1">
    <location>
        <begin position="860"/>
        <end position="875"/>
    </location>
</feature>
<evidence type="ECO:0000259" key="3">
    <source>
        <dbReference type="SMART" id="SM00321"/>
    </source>
</evidence>
<proteinExistence type="predicted"/>
<keyword evidence="2" id="KW-0732">Signal</keyword>
<evidence type="ECO:0000256" key="1">
    <source>
        <dbReference type="SAM" id="MobiDB-lite"/>
    </source>
</evidence>
<feature type="compositionally biased region" description="Low complexity" evidence="1">
    <location>
        <begin position="424"/>
        <end position="439"/>
    </location>
</feature>
<feature type="region of interest" description="Disordered" evidence="1">
    <location>
        <begin position="410"/>
        <end position="479"/>
    </location>
</feature>
<comment type="caution">
    <text evidence="4">The sequence shown here is derived from an EMBL/GenBank/DDBJ whole genome shotgun (WGS) entry which is preliminary data.</text>
</comment>
<evidence type="ECO:0000313" key="4">
    <source>
        <dbReference type="EMBL" id="KAF4344769.1"/>
    </source>
</evidence>
<dbReference type="InterPro" id="IPR002889">
    <property type="entry name" value="WSC_carb-bd"/>
</dbReference>
<feature type="compositionally biased region" description="Low complexity" evidence="1">
    <location>
        <begin position="376"/>
        <end position="394"/>
    </location>
</feature>
<dbReference type="AlphaFoldDB" id="A0A9P5AU17"/>
<evidence type="ECO:0000256" key="2">
    <source>
        <dbReference type="SAM" id="SignalP"/>
    </source>
</evidence>
<feature type="compositionally biased region" description="Low complexity" evidence="1">
    <location>
        <begin position="360"/>
        <end position="369"/>
    </location>
</feature>
<feature type="region of interest" description="Disordered" evidence="1">
    <location>
        <begin position="274"/>
        <end position="394"/>
    </location>
</feature>
<keyword evidence="5" id="KW-1185">Reference proteome</keyword>
<reference evidence="4" key="1">
    <citation type="journal article" date="2017" name="Mycologia">
        <title>Fusarium algeriense, sp. nov., a novel toxigenic crown rot pathogen of durum wheat from Algeria is nested in the Fusarium burgessii species complex.</title>
        <authorList>
            <person name="Laraba I."/>
            <person name="Keddad A."/>
            <person name="Boureghda H."/>
            <person name="Abdallah N."/>
            <person name="Vaughan M.M."/>
            <person name="Proctor R.H."/>
            <person name="Busman M."/>
            <person name="O'Donnell K."/>
        </authorList>
    </citation>
    <scope>NUCLEOTIDE SEQUENCE</scope>
    <source>
        <strain evidence="4">NRRL 25174</strain>
    </source>
</reference>
<feature type="chain" id="PRO_5040417192" description="WSC domain-containing protein" evidence="2">
    <location>
        <begin position="21"/>
        <end position="947"/>
    </location>
</feature>
<sequence>MKFHLLRLVASAALLSASQAFDVTADTDPNDLASAIFGNGIDVLSASFSGASVSSGLFIDGPFGIGNAAILTSGSAVQALPNNGGRSVNNGAPGSATYCGDGTNDAAVLTADVILSGGFTGMRFELVIASEEGGAVSDPIGIFVNNQNYALDGSGNRLTATSPWLLPPLGIVPPNSVTSYVGSSPPFWIDVPSAPGTIQTVVIAICDKLDSSFDSALLIKAEACVDCTEPFRLAYVTTTTTLTAGDTPYTSTITASGTVSGTIEVGVTAEEINTTTEEPSTTTVADETTTSTEKTTTTTATAEESTTATRDTTTTIEDTTMEATSEETTTATTPEETTTAMTGETSLPPIGTPISTAEISTDTNSSTTSEELSGFTAETAETTTIEPSSTTTESLTIVFESTTVSTLDITTAPAPVSSTERITSPKTTSPKTTSPETTSQSDTFIDSTTLSSEEAQVSSNNSEVATSTDEPTLSLSSDVPRESTRILIAELVPDLDVTTTAESLESSVVQGIESSTDITPASVEVTSFSDVIISTALDTLSAATSTFAISSVMPSNLAVIGTFKFIGCLGSPAGYPSFDLIGKGSDMTTAECVRLGRGRAYIGIYQRSCYAADTLDSSETVTNGRCDLPCPGDQGLFCGGVVFTNSSPESRLRRRDAPPGILLTLYAQIETISTSLVTSDDPSTIKASGLPASTDISLQPGLTTESSSLPTGDLTITVSPSSSTESFVDSVTSLEPSVSVTGTQSGKPIIPPFPTIVSYIAGNFTRTKVMPPVITTVTYTVVDPNNPASLTIAEYCATLRFPPCHQCQYQKPPRVEMTTIKVDCQACGRNDENTIVLEIPVGAAPTSHETHRVPFHEPKPNTQGVRPKNSSPATQDSHDQEELVVVPSGATKYQAAPKPTFHHRPIPAYTPAVIAPDVSIVVSGSAAKVTEGLLMTIFLITGFGFLL</sequence>
<dbReference type="SMART" id="SM00321">
    <property type="entry name" value="WSC"/>
    <property type="match status" value="1"/>
</dbReference>
<feature type="region of interest" description="Disordered" evidence="1">
    <location>
        <begin position="845"/>
        <end position="882"/>
    </location>
</feature>
<dbReference type="NCBIfam" id="NF038133">
    <property type="entry name" value="choice_anch_L"/>
    <property type="match status" value="1"/>
</dbReference>
<feature type="signal peptide" evidence="2">
    <location>
        <begin position="1"/>
        <end position="20"/>
    </location>
</feature>
<organism evidence="4 5">
    <name type="scientific">Fusarium beomiforme</name>
    <dbReference type="NCBI Taxonomy" id="44412"/>
    <lineage>
        <taxon>Eukaryota</taxon>
        <taxon>Fungi</taxon>
        <taxon>Dikarya</taxon>
        <taxon>Ascomycota</taxon>
        <taxon>Pezizomycotina</taxon>
        <taxon>Sordariomycetes</taxon>
        <taxon>Hypocreomycetidae</taxon>
        <taxon>Hypocreales</taxon>
        <taxon>Nectriaceae</taxon>
        <taxon>Fusarium</taxon>
        <taxon>Fusarium burgessii species complex</taxon>
    </lineage>
</organism>
<dbReference type="InterPro" id="IPR049804">
    <property type="entry name" value="Choice_anch_L"/>
</dbReference>